<feature type="compositionally biased region" description="Basic and acidic residues" evidence="1">
    <location>
        <begin position="175"/>
        <end position="189"/>
    </location>
</feature>
<comment type="caution">
    <text evidence="2">The sequence shown here is derived from an EMBL/GenBank/DDBJ whole genome shotgun (WGS) entry which is preliminary data.</text>
</comment>
<organism evidence="2 3">
    <name type="scientific">Cladorrhinum samala</name>
    <dbReference type="NCBI Taxonomy" id="585594"/>
    <lineage>
        <taxon>Eukaryota</taxon>
        <taxon>Fungi</taxon>
        <taxon>Dikarya</taxon>
        <taxon>Ascomycota</taxon>
        <taxon>Pezizomycotina</taxon>
        <taxon>Sordariomycetes</taxon>
        <taxon>Sordariomycetidae</taxon>
        <taxon>Sordariales</taxon>
        <taxon>Podosporaceae</taxon>
        <taxon>Cladorrhinum</taxon>
    </lineage>
</organism>
<dbReference type="Proteomes" id="UP001321749">
    <property type="component" value="Unassembled WGS sequence"/>
</dbReference>
<protein>
    <submittedName>
        <fullName evidence="2">Uncharacterized protein</fullName>
    </submittedName>
</protein>
<proteinExistence type="predicted"/>
<accession>A0AAV9HCR6</accession>
<feature type="region of interest" description="Disordered" evidence="1">
    <location>
        <begin position="215"/>
        <end position="238"/>
    </location>
</feature>
<reference evidence="2" key="1">
    <citation type="journal article" date="2023" name="Mol. Phylogenet. Evol.">
        <title>Genome-scale phylogeny and comparative genomics of the fungal order Sordariales.</title>
        <authorList>
            <person name="Hensen N."/>
            <person name="Bonometti L."/>
            <person name="Westerberg I."/>
            <person name="Brannstrom I.O."/>
            <person name="Guillou S."/>
            <person name="Cros-Aarteil S."/>
            <person name="Calhoun S."/>
            <person name="Haridas S."/>
            <person name="Kuo A."/>
            <person name="Mondo S."/>
            <person name="Pangilinan J."/>
            <person name="Riley R."/>
            <person name="LaButti K."/>
            <person name="Andreopoulos B."/>
            <person name="Lipzen A."/>
            <person name="Chen C."/>
            <person name="Yan M."/>
            <person name="Daum C."/>
            <person name="Ng V."/>
            <person name="Clum A."/>
            <person name="Steindorff A."/>
            <person name="Ohm R.A."/>
            <person name="Martin F."/>
            <person name="Silar P."/>
            <person name="Natvig D.O."/>
            <person name="Lalanne C."/>
            <person name="Gautier V."/>
            <person name="Ament-Velasquez S.L."/>
            <person name="Kruys A."/>
            <person name="Hutchinson M.I."/>
            <person name="Powell A.J."/>
            <person name="Barry K."/>
            <person name="Miller A.N."/>
            <person name="Grigoriev I.V."/>
            <person name="Debuchy R."/>
            <person name="Gladieux P."/>
            <person name="Hiltunen Thoren M."/>
            <person name="Johannesson H."/>
        </authorList>
    </citation>
    <scope>NUCLEOTIDE SEQUENCE</scope>
    <source>
        <strain evidence="2">PSN324</strain>
    </source>
</reference>
<feature type="compositionally biased region" description="Basic and acidic residues" evidence="1">
    <location>
        <begin position="1"/>
        <end position="12"/>
    </location>
</feature>
<evidence type="ECO:0000313" key="2">
    <source>
        <dbReference type="EMBL" id="KAK4457252.1"/>
    </source>
</evidence>
<evidence type="ECO:0000313" key="3">
    <source>
        <dbReference type="Proteomes" id="UP001321749"/>
    </source>
</evidence>
<keyword evidence="3" id="KW-1185">Reference proteome</keyword>
<evidence type="ECO:0000256" key="1">
    <source>
        <dbReference type="SAM" id="MobiDB-lite"/>
    </source>
</evidence>
<dbReference type="AlphaFoldDB" id="A0AAV9HCR6"/>
<sequence>MAEVVKDGRASSESDDDSDRSSTLLPPATAAFSGYRPFPPVMNLYSNFTGVVSALKTQRLCGATPDDFLYLVELHFGYTPRGPLNFGQGFYLRNGTTIKDPILAAAGNEFPIPLLIMLFDPETAIKLPPADLEKNPRDMVTETLHASASKDRGVAFRFGIEVGVKRRQREEFEWRKIEDGGKSKGKGEQEPDGGQGHEGLGHTWYKLHRLASNYLQHPGPSAPSSSSSPPPASPDEDGSVVAELSFRNVMNLKHIFKLELKGAGLTGELGDRWRLMVVMTALALHWLRQNGKTKKVTVGAAQKIHSK</sequence>
<dbReference type="EMBL" id="MU865126">
    <property type="protein sequence ID" value="KAK4457252.1"/>
    <property type="molecule type" value="Genomic_DNA"/>
</dbReference>
<feature type="compositionally biased region" description="Low complexity" evidence="1">
    <location>
        <begin position="218"/>
        <end position="227"/>
    </location>
</feature>
<gene>
    <name evidence="2" type="ORF">QBC42DRAFT_236763</name>
</gene>
<feature type="region of interest" description="Disordered" evidence="1">
    <location>
        <begin position="175"/>
        <end position="200"/>
    </location>
</feature>
<feature type="region of interest" description="Disordered" evidence="1">
    <location>
        <begin position="1"/>
        <end position="23"/>
    </location>
</feature>
<name>A0AAV9HCR6_9PEZI</name>
<reference evidence="2" key="2">
    <citation type="submission" date="2023-06" db="EMBL/GenBank/DDBJ databases">
        <authorList>
            <consortium name="Lawrence Berkeley National Laboratory"/>
            <person name="Mondo S.J."/>
            <person name="Hensen N."/>
            <person name="Bonometti L."/>
            <person name="Westerberg I."/>
            <person name="Brannstrom I.O."/>
            <person name="Guillou S."/>
            <person name="Cros-Aarteil S."/>
            <person name="Calhoun S."/>
            <person name="Haridas S."/>
            <person name="Kuo A."/>
            <person name="Pangilinan J."/>
            <person name="Riley R."/>
            <person name="Labutti K."/>
            <person name="Andreopoulos B."/>
            <person name="Lipzen A."/>
            <person name="Chen C."/>
            <person name="Yanf M."/>
            <person name="Daum C."/>
            <person name="Ng V."/>
            <person name="Clum A."/>
            <person name="Steindorff A."/>
            <person name="Ohm R."/>
            <person name="Martin F."/>
            <person name="Silar P."/>
            <person name="Natvig D."/>
            <person name="Lalanne C."/>
            <person name="Gautier V."/>
            <person name="Ament-Velasquez S.L."/>
            <person name="Kruys A."/>
            <person name="Hutchinson M.I."/>
            <person name="Powell A.J."/>
            <person name="Barry K."/>
            <person name="Miller A.N."/>
            <person name="Grigoriev I.V."/>
            <person name="Debuchy R."/>
            <person name="Gladieux P."/>
            <person name="Thoren M.H."/>
            <person name="Johannesson H."/>
        </authorList>
    </citation>
    <scope>NUCLEOTIDE SEQUENCE</scope>
    <source>
        <strain evidence="2">PSN324</strain>
    </source>
</reference>